<comment type="caution">
    <text evidence="1">The sequence shown here is derived from an EMBL/GenBank/DDBJ whole genome shotgun (WGS) entry which is preliminary data.</text>
</comment>
<gene>
    <name evidence="1" type="ORF">NITHO_4490003</name>
</gene>
<dbReference type="Proteomes" id="UP000004221">
    <property type="component" value="Unassembled WGS sequence"/>
</dbReference>
<sequence>MAEVMLPYRTEWRAMVALLDYAKGKGVDRATLEARMGGGESLRETLNAVEQLGLATRDESGDIHLTESGERLAYAVGDADRSAELSRAMLSYPPYAIPLERAIAEGLSVLDAAWVERIWQVDMRLAQPRNRVEEARTFYFRLADEAGLGGYRRGVRGQPTRLELVPNLAGVLQSLREEAPAPEPASIEPVVPVSRPSVPPMASLQITVDMTDWEIEKIEAFLRLLGAVPPAHPE</sequence>
<accession>I4EK99</accession>
<evidence type="ECO:0000313" key="1">
    <source>
        <dbReference type="EMBL" id="CCF85111.1"/>
    </source>
</evidence>
<protein>
    <submittedName>
        <fullName evidence="1">Uncharacterized protein</fullName>
    </submittedName>
</protein>
<dbReference type="EMBL" id="CAGS01000389">
    <property type="protein sequence ID" value="CCF85111.1"/>
    <property type="molecule type" value="Genomic_DNA"/>
</dbReference>
<evidence type="ECO:0000313" key="2">
    <source>
        <dbReference type="Proteomes" id="UP000004221"/>
    </source>
</evidence>
<dbReference type="RefSeq" id="WP_008479782.1">
    <property type="nucleotide sequence ID" value="NZ_CAGS01000389.1"/>
</dbReference>
<dbReference type="OrthoDB" id="5180013at2"/>
<reference evidence="1 2" key="1">
    <citation type="journal article" date="2012" name="ISME J.">
        <title>Nitrification expanded: discovery, physiology and genomics of a nitrite-oxidizing bacterium from the phylum Chloroflexi.</title>
        <authorList>
            <person name="Sorokin D.Y."/>
            <person name="Lucker S."/>
            <person name="Vejmelkova D."/>
            <person name="Kostrikina N.A."/>
            <person name="Kleerebezem R."/>
            <person name="Rijpstra W.I."/>
            <person name="Damste J.S."/>
            <person name="Le Paslier D."/>
            <person name="Muyzer G."/>
            <person name="Wagner M."/>
            <person name="van Loosdrecht M.C."/>
            <person name="Daims H."/>
        </authorList>
    </citation>
    <scope>NUCLEOTIDE SEQUENCE [LARGE SCALE GENOMIC DNA]</scope>
    <source>
        <strain evidence="2">none</strain>
    </source>
</reference>
<keyword evidence="2" id="KW-1185">Reference proteome</keyword>
<organism evidence="1 2">
    <name type="scientific">Nitrolancea hollandica Lb</name>
    <dbReference type="NCBI Taxonomy" id="1129897"/>
    <lineage>
        <taxon>Bacteria</taxon>
        <taxon>Pseudomonadati</taxon>
        <taxon>Thermomicrobiota</taxon>
        <taxon>Thermomicrobia</taxon>
        <taxon>Sphaerobacterales</taxon>
        <taxon>Sphaerobacterineae</taxon>
        <taxon>Sphaerobacteraceae</taxon>
        <taxon>Nitrolancea</taxon>
    </lineage>
</organism>
<dbReference type="AlphaFoldDB" id="I4EK99"/>
<name>I4EK99_9BACT</name>
<proteinExistence type="predicted"/>